<accession>A0AAF0DD59</accession>
<evidence type="ECO:0000313" key="2">
    <source>
        <dbReference type="EMBL" id="WEW55357.1"/>
    </source>
</evidence>
<gene>
    <name evidence="2" type="ORF">PRK78_000787</name>
</gene>
<dbReference type="Proteomes" id="UP001219355">
    <property type="component" value="Chromosome 1"/>
</dbReference>
<feature type="region of interest" description="Disordered" evidence="1">
    <location>
        <begin position="1"/>
        <end position="89"/>
    </location>
</feature>
<evidence type="ECO:0000256" key="1">
    <source>
        <dbReference type="SAM" id="MobiDB-lite"/>
    </source>
</evidence>
<sequence length="234" mass="25713">MTHNVQEASDGSPALEGDDRRASNIRHPIPRRGVNGFSRESRWREELDDETISLESPKESEAPHNGRVEEISPKETSGDTCPDNAPNPPVEEPNLDNPFALFETVEALDEAVECLASQHGLLQEVDGLRRAARFERDDMEAFDDPSFPTVEKTALQEEREATFWKQTRSLRAAVLIVGGLSGVCQGWTQSVLNGTNIPLEQAFGLKVHPDMKRTGDQFVYGALSACVALSSGVV</sequence>
<dbReference type="EMBL" id="CP120627">
    <property type="protein sequence ID" value="WEW55357.1"/>
    <property type="molecule type" value="Genomic_DNA"/>
</dbReference>
<proteinExistence type="predicted"/>
<reference evidence="2" key="1">
    <citation type="submission" date="2023-03" db="EMBL/GenBank/DDBJ databases">
        <title>Emydomyces testavorans Genome Sequence.</title>
        <authorList>
            <person name="Hoyer L."/>
        </authorList>
    </citation>
    <scope>NUCLEOTIDE SEQUENCE</scope>
    <source>
        <strain evidence="2">16-2883</strain>
    </source>
</reference>
<name>A0AAF0DD59_9EURO</name>
<keyword evidence="3" id="KW-1185">Reference proteome</keyword>
<protein>
    <submittedName>
        <fullName evidence="2">Uncharacterized protein</fullName>
    </submittedName>
</protein>
<dbReference type="AlphaFoldDB" id="A0AAF0DD59"/>
<feature type="compositionally biased region" description="Basic and acidic residues" evidence="1">
    <location>
        <begin position="56"/>
        <end position="77"/>
    </location>
</feature>
<organism evidence="2 3">
    <name type="scientific">Emydomyces testavorans</name>
    <dbReference type="NCBI Taxonomy" id="2070801"/>
    <lineage>
        <taxon>Eukaryota</taxon>
        <taxon>Fungi</taxon>
        <taxon>Dikarya</taxon>
        <taxon>Ascomycota</taxon>
        <taxon>Pezizomycotina</taxon>
        <taxon>Eurotiomycetes</taxon>
        <taxon>Eurotiomycetidae</taxon>
        <taxon>Onygenales</taxon>
        <taxon>Nannizziopsiaceae</taxon>
        <taxon>Emydomyces</taxon>
    </lineage>
</organism>
<evidence type="ECO:0000313" key="3">
    <source>
        <dbReference type="Proteomes" id="UP001219355"/>
    </source>
</evidence>